<dbReference type="SMART" id="SM01034">
    <property type="entry name" value="BLUF"/>
    <property type="match status" value="1"/>
</dbReference>
<dbReference type="GO" id="GO:0071949">
    <property type="term" value="F:FAD binding"/>
    <property type="evidence" value="ECO:0007669"/>
    <property type="project" value="InterPro"/>
</dbReference>
<dbReference type="GO" id="GO:0009882">
    <property type="term" value="F:blue light photoreceptor activity"/>
    <property type="evidence" value="ECO:0007669"/>
    <property type="project" value="InterPro"/>
</dbReference>
<reference evidence="2 3" key="1">
    <citation type="submission" date="2019-03" db="EMBL/GenBank/DDBJ databases">
        <title>Genomic Encyclopedia of Type Strains, Phase IV (KMG-IV): sequencing the most valuable type-strain genomes for metagenomic binning, comparative biology and taxonomic classification.</title>
        <authorList>
            <person name="Goeker M."/>
        </authorList>
    </citation>
    <scope>NUCLEOTIDE SEQUENCE [LARGE SCALE GENOMIC DNA]</scope>
    <source>
        <strain evidence="2 3">DSM 13587</strain>
    </source>
</reference>
<dbReference type="AlphaFoldDB" id="A0A4R3N6X2"/>
<dbReference type="Gene3D" id="3.30.70.100">
    <property type="match status" value="1"/>
</dbReference>
<dbReference type="OrthoDB" id="557705at2"/>
<feature type="domain" description="BLUF" evidence="1">
    <location>
        <begin position="3"/>
        <end position="94"/>
    </location>
</feature>
<dbReference type="RefSeq" id="WP_132975471.1">
    <property type="nucleotide sequence ID" value="NZ_SMAO01000001.1"/>
</dbReference>
<name>A0A4R3N6X2_9GAMM</name>
<sequence length="145" mass="16158">MSLIHLIYVSTARQEYATPELEKILDSSVRHNQSQDITGMLLYTDGCFLQVLEGEAEAVDETYARIQADPRHFGLIELAREEIAQRSFDQWSMGFACVAGEEIRAHPSFAPFFTHGFDPASIGAHPGLALNVLKSFGLRQQGWSS</sequence>
<dbReference type="SUPFAM" id="SSF54975">
    <property type="entry name" value="Acylphosphatase/BLUF domain-like"/>
    <property type="match status" value="1"/>
</dbReference>
<comment type="caution">
    <text evidence="2">The sequence shown here is derived from an EMBL/GenBank/DDBJ whole genome shotgun (WGS) entry which is preliminary data.</text>
</comment>
<evidence type="ECO:0000259" key="1">
    <source>
        <dbReference type="PROSITE" id="PS50925"/>
    </source>
</evidence>
<organism evidence="2 3">
    <name type="scientific">Thiobaca trueperi</name>
    <dbReference type="NCBI Taxonomy" id="127458"/>
    <lineage>
        <taxon>Bacteria</taxon>
        <taxon>Pseudomonadati</taxon>
        <taxon>Pseudomonadota</taxon>
        <taxon>Gammaproteobacteria</taxon>
        <taxon>Chromatiales</taxon>
        <taxon>Chromatiaceae</taxon>
        <taxon>Thiobaca</taxon>
    </lineage>
</organism>
<evidence type="ECO:0000313" key="2">
    <source>
        <dbReference type="EMBL" id="TCT24237.1"/>
    </source>
</evidence>
<dbReference type="InterPro" id="IPR007024">
    <property type="entry name" value="BLUF_domain"/>
</dbReference>
<keyword evidence="3" id="KW-1185">Reference proteome</keyword>
<proteinExistence type="predicted"/>
<protein>
    <submittedName>
        <fullName evidence="2">FAD-dependent sensor of blue light</fullName>
    </submittedName>
</protein>
<dbReference type="Proteomes" id="UP000295717">
    <property type="component" value="Unassembled WGS sequence"/>
</dbReference>
<dbReference type="EMBL" id="SMAO01000001">
    <property type="protein sequence ID" value="TCT24237.1"/>
    <property type="molecule type" value="Genomic_DNA"/>
</dbReference>
<dbReference type="Pfam" id="PF04940">
    <property type="entry name" value="BLUF"/>
    <property type="match status" value="1"/>
</dbReference>
<gene>
    <name evidence="2" type="ORF">EDC35_101558</name>
</gene>
<dbReference type="PROSITE" id="PS50925">
    <property type="entry name" value="BLUF"/>
    <property type="match status" value="1"/>
</dbReference>
<accession>A0A4R3N6X2</accession>
<dbReference type="InterPro" id="IPR036046">
    <property type="entry name" value="Acylphosphatase-like_dom_sf"/>
</dbReference>
<evidence type="ECO:0000313" key="3">
    <source>
        <dbReference type="Proteomes" id="UP000295717"/>
    </source>
</evidence>